<evidence type="ECO:0000256" key="11">
    <source>
        <dbReference type="SAM" id="MobiDB-lite"/>
    </source>
</evidence>
<dbReference type="Pfam" id="PF00349">
    <property type="entry name" value="Hexokinase_1"/>
    <property type="match status" value="1"/>
</dbReference>
<reference evidence="14" key="1">
    <citation type="submission" date="2017-07" db="EMBL/GenBank/DDBJ databases">
        <title>Taro Niue Genome Assembly and Annotation.</title>
        <authorList>
            <person name="Atibalentja N."/>
            <person name="Keating K."/>
            <person name="Fields C.J."/>
        </authorList>
    </citation>
    <scope>NUCLEOTIDE SEQUENCE</scope>
    <source>
        <strain evidence="14">Niue_2</strain>
        <tissue evidence="14">Leaf</tissue>
    </source>
</reference>
<dbReference type="Pfam" id="PF03727">
    <property type="entry name" value="Hexokinase_2"/>
    <property type="match status" value="1"/>
</dbReference>
<comment type="similarity">
    <text evidence="3 10">Belongs to the hexokinase family.</text>
</comment>
<dbReference type="PANTHER" id="PTHR19443">
    <property type="entry name" value="HEXOKINASE"/>
    <property type="match status" value="1"/>
</dbReference>
<dbReference type="GO" id="GO:0008865">
    <property type="term" value="F:fructokinase activity"/>
    <property type="evidence" value="ECO:0007669"/>
    <property type="project" value="TreeGrafter"/>
</dbReference>
<evidence type="ECO:0000256" key="3">
    <source>
        <dbReference type="ARBA" id="ARBA00009225"/>
    </source>
</evidence>
<evidence type="ECO:0000256" key="8">
    <source>
        <dbReference type="ARBA" id="ARBA00023152"/>
    </source>
</evidence>
<protein>
    <recommendedName>
        <fullName evidence="10">Phosphotransferase</fullName>
        <ecNumber evidence="10">2.7.1.-</ecNumber>
    </recommendedName>
</protein>
<feature type="compositionally biased region" description="Pro residues" evidence="11">
    <location>
        <begin position="1"/>
        <end position="11"/>
    </location>
</feature>
<organism evidence="14 15">
    <name type="scientific">Colocasia esculenta</name>
    <name type="common">Wild taro</name>
    <name type="synonym">Arum esculentum</name>
    <dbReference type="NCBI Taxonomy" id="4460"/>
    <lineage>
        <taxon>Eukaryota</taxon>
        <taxon>Viridiplantae</taxon>
        <taxon>Streptophyta</taxon>
        <taxon>Embryophyta</taxon>
        <taxon>Tracheophyta</taxon>
        <taxon>Spermatophyta</taxon>
        <taxon>Magnoliopsida</taxon>
        <taxon>Liliopsida</taxon>
        <taxon>Araceae</taxon>
        <taxon>Aroideae</taxon>
        <taxon>Colocasieae</taxon>
        <taxon>Colocasia</taxon>
    </lineage>
</organism>
<dbReference type="GO" id="GO:0005739">
    <property type="term" value="C:mitochondrion"/>
    <property type="evidence" value="ECO:0007669"/>
    <property type="project" value="TreeGrafter"/>
</dbReference>
<keyword evidence="7 10" id="KW-0067">ATP-binding</keyword>
<feature type="compositionally biased region" description="Low complexity" evidence="11">
    <location>
        <begin position="38"/>
        <end position="71"/>
    </location>
</feature>
<keyword evidence="4 10" id="KW-0808">Transferase</keyword>
<feature type="non-terminal residue" evidence="14">
    <location>
        <position position="1"/>
    </location>
</feature>
<evidence type="ECO:0000256" key="1">
    <source>
        <dbReference type="ARBA" id="ARBA00004921"/>
    </source>
</evidence>
<proteinExistence type="inferred from homology"/>
<dbReference type="AlphaFoldDB" id="A0A843W029"/>
<dbReference type="PRINTS" id="PR00475">
    <property type="entry name" value="HEXOKINASE"/>
</dbReference>
<sequence>RRPLSLPPPRLGAPHRHCPIAERPLARRRCPVPERPIVVAPSPSATSPSPSAPSSSPPVTVAPSSSAQSWSPPSPMAWESIHSKVQAGRDVVACLNEAVERKGLNMRVIALVNDTVATLAGARYWDDDVMVAVILGTGTNACYIEHTDVIPKLQGPKPSSGRMVVEEHANNDADGDDLETHLADD</sequence>
<evidence type="ECO:0000256" key="9">
    <source>
        <dbReference type="ARBA" id="ARBA00047905"/>
    </source>
</evidence>
<dbReference type="InterPro" id="IPR043129">
    <property type="entry name" value="ATPase_NBD"/>
</dbReference>
<evidence type="ECO:0000256" key="4">
    <source>
        <dbReference type="ARBA" id="ARBA00022679"/>
    </source>
</evidence>
<evidence type="ECO:0000313" key="15">
    <source>
        <dbReference type="Proteomes" id="UP000652761"/>
    </source>
</evidence>
<dbReference type="EC" id="2.7.1.-" evidence="10"/>
<comment type="caution">
    <text evidence="14">The sequence shown here is derived from an EMBL/GenBank/DDBJ whole genome shotgun (WGS) entry which is preliminary data.</text>
</comment>
<dbReference type="SUPFAM" id="SSF53067">
    <property type="entry name" value="Actin-like ATPase domain"/>
    <property type="match status" value="2"/>
</dbReference>
<dbReference type="Gene3D" id="3.40.367.20">
    <property type="match status" value="1"/>
</dbReference>
<keyword evidence="6 10" id="KW-0418">Kinase</keyword>
<dbReference type="InterPro" id="IPR001312">
    <property type="entry name" value="Hexokinase"/>
</dbReference>
<evidence type="ECO:0000259" key="13">
    <source>
        <dbReference type="Pfam" id="PF03727"/>
    </source>
</evidence>
<keyword evidence="5 10" id="KW-0547">Nucleotide-binding</keyword>
<feature type="domain" description="Hexokinase C-terminal" evidence="13">
    <location>
        <begin position="131"/>
        <end position="166"/>
    </location>
</feature>
<name>A0A843W029_COLES</name>
<evidence type="ECO:0000313" key="14">
    <source>
        <dbReference type="EMBL" id="MQM00098.1"/>
    </source>
</evidence>
<dbReference type="PANTHER" id="PTHR19443:SF63">
    <property type="entry name" value="HEXOKINASE-LIKE 1 PROTEIN-RELATED"/>
    <property type="match status" value="1"/>
</dbReference>
<evidence type="ECO:0000256" key="6">
    <source>
        <dbReference type="ARBA" id="ARBA00022777"/>
    </source>
</evidence>
<evidence type="ECO:0000256" key="2">
    <source>
        <dbReference type="ARBA" id="ARBA00005028"/>
    </source>
</evidence>
<evidence type="ECO:0000259" key="12">
    <source>
        <dbReference type="Pfam" id="PF00349"/>
    </source>
</evidence>
<dbReference type="GO" id="GO:0006096">
    <property type="term" value="P:glycolytic process"/>
    <property type="evidence" value="ECO:0007669"/>
    <property type="project" value="UniProtKB-UniPathway"/>
</dbReference>
<dbReference type="Proteomes" id="UP000652761">
    <property type="component" value="Unassembled WGS sequence"/>
</dbReference>
<dbReference type="GO" id="GO:0005524">
    <property type="term" value="F:ATP binding"/>
    <property type="evidence" value="ECO:0007669"/>
    <property type="project" value="UniProtKB-UniRule"/>
</dbReference>
<comment type="catalytic activity">
    <reaction evidence="9">
        <text>D-fructose + ATP = D-fructose 6-phosphate + ADP + H(+)</text>
        <dbReference type="Rhea" id="RHEA:16125"/>
        <dbReference type="ChEBI" id="CHEBI:15378"/>
        <dbReference type="ChEBI" id="CHEBI:30616"/>
        <dbReference type="ChEBI" id="CHEBI:37721"/>
        <dbReference type="ChEBI" id="CHEBI:61527"/>
        <dbReference type="ChEBI" id="CHEBI:456216"/>
        <dbReference type="EC" id="2.7.1.1"/>
    </reaction>
    <physiologicalReaction direction="left-to-right" evidence="9">
        <dbReference type="Rhea" id="RHEA:16126"/>
    </physiologicalReaction>
</comment>
<feature type="domain" description="Hexokinase N-terminal" evidence="12">
    <location>
        <begin position="87"/>
        <end position="124"/>
    </location>
</feature>
<dbReference type="UniPathway" id="UPA00109">
    <property type="reaction ID" value="UER00180"/>
</dbReference>
<comment type="pathway">
    <text evidence="2">Carbohydrate metabolism; hexose metabolism.</text>
</comment>
<feature type="region of interest" description="Disordered" evidence="11">
    <location>
        <begin position="154"/>
        <end position="185"/>
    </location>
</feature>
<keyword evidence="8 10" id="KW-0324">Glycolysis</keyword>
<dbReference type="InterPro" id="IPR022672">
    <property type="entry name" value="Hexokinase_N"/>
</dbReference>
<evidence type="ECO:0000256" key="7">
    <source>
        <dbReference type="ARBA" id="ARBA00022840"/>
    </source>
</evidence>
<gene>
    <name evidence="14" type="ORF">Taro_032828</name>
</gene>
<feature type="region of interest" description="Disordered" evidence="11">
    <location>
        <begin position="1"/>
        <end position="75"/>
    </location>
</feature>
<dbReference type="GO" id="GO:0004340">
    <property type="term" value="F:glucokinase activity"/>
    <property type="evidence" value="ECO:0007669"/>
    <property type="project" value="TreeGrafter"/>
</dbReference>
<accession>A0A843W029</accession>
<evidence type="ECO:0000256" key="10">
    <source>
        <dbReference type="RuleBase" id="RU362007"/>
    </source>
</evidence>
<evidence type="ECO:0000256" key="5">
    <source>
        <dbReference type="ARBA" id="ARBA00022741"/>
    </source>
</evidence>
<dbReference type="InterPro" id="IPR022673">
    <property type="entry name" value="Hexokinase_C"/>
</dbReference>
<dbReference type="GO" id="GO:0001678">
    <property type="term" value="P:intracellular glucose homeostasis"/>
    <property type="evidence" value="ECO:0007669"/>
    <property type="project" value="InterPro"/>
</dbReference>
<dbReference type="GO" id="GO:0006006">
    <property type="term" value="P:glucose metabolic process"/>
    <property type="evidence" value="ECO:0007669"/>
    <property type="project" value="TreeGrafter"/>
</dbReference>
<dbReference type="PROSITE" id="PS51748">
    <property type="entry name" value="HEXOKINASE_2"/>
    <property type="match status" value="1"/>
</dbReference>
<comment type="pathway">
    <text evidence="1">Carbohydrate degradation.</text>
</comment>
<dbReference type="GO" id="GO:0005829">
    <property type="term" value="C:cytosol"/>
    <property type="evidence" value="ECO:0007669"/>
    <property type="project" value="TreeGrafter"/>
</dbReference>
<dbReference type="EMBL" id="NMUH01002458">
    <property type="protein sequence ID" value="MQM00098.1"/>
    <property type="molecule type" value="Genomic_DNA"/>
</dbReference>
<keyword evidence="15" id="KW-1185">Reference proteome</keyword>
<dbReference type="UniPathway" id="UPA00242"/>
<dbReference type="GO" id="GO:0005536">
    <property type="term" value="F:D-glucose binding"/>
    <property type="evidence" value="ECO:0007669"/>
    <property type="project" value="InterPro"/>
</dbReference>
<dbReference type="OrthoDB" id="419537at2759"/>